<sequence>MDKEKQAKILKDLIHINSVNGNELDVADYLARLFAQYGMDAKVDAFGERRANLIVEFGPGNTDQVLGITGHMDTVAVGNRANWHHDPFGAETQGDRLFGRGAADMKSGLAAQAIALIELKESGWQPDGKIRLIATAGEEYGTPGANRLEEKGVAKDMSALIVGEPTGGNIVYATSGSYNYQVICKGRSAHSSMPERGINAVSGLARFIELEASLFDNVPLDQYLGSVKHSITILKAGDQVNTIPDRAELRGNLRPTRAFDNERVTQRLGQAIDYLNQTTDYELTLNILNDWWPIATDPQSDLVKLALKAANDSYANQPELTIINGATDASVFVKHRADLPVVVLGADEWSRAHQVDEYTTWSSYFATINAYRTIMHDFFG</sequence>
<evidence type="ECO:0000256" key="1">
    <source>
        <dbReference type="ARBA" id="ARBA00001941"/>
    </source>
</evidence>
<feature type="domain" description="Peptidase M20 dimerisation" evidence="15">
    <location>
        <begin position="172"/>
        <end position="273"/>
    </location>
</feature>
<dbReference type="InterPro" id="IPR002933">
    <property type="entry name" value="Peptidase_M20"/>
</dbReference>
<dbReference type="GO" id="GO:0009014">
    <property type="term" value="F:succinyl-diaminopimelate desuccinylase activity"/>
    <property type="evidence" value="ECO:0007669"/>
    <property type="project" value="UniProtKB-EC"/>
</dbReference>
<dbReference type="Pfam" id="PF07687">
    <property type="entry name" value="M20_dimer"/>
    <property type="match status" value="1"/>
</dbReference>
<evidence type="ECO:0000256" key="5">
    <source>
        <dbReference type="ARBA" id="ARBA00011921"/>
    </source>
</evidence>
<dbReference type="Gene3D" id="3.40.630.10">
    <property type="entry name" value="Zn peptidases"/>
    <property type="match status" value="1"/>
</dbReference>
<dbReference type="EC" id="3.5.1.18" evidence="5"/>
<proteinExistence type="inferred from homology"/>
<evidence type="ECO:0000256" key="11">
    <source>
        <dbReference type="ARBA" id="ARBA00022915"/>
    </source>
</evidence>
<keyword evidence="11" id="KW-0220">Diaminopimelate biosynthesis</keyword>
<keyword evidence="10" id="KW-0862">Zinc</keyword>
<accession>A0A099Y9G0</accession>
<dbReference type="InterPro" id="IPR050072">
    <property type="entry name" value="Peptidase_M20A"/>
</dbReference>
<gene>
    <name evidence="16" type="ORF">LX03_10555</name>
</gene>
<dbReference type="EMBL" id="JROC01000038">
    <property type="protein sequence ID" value="KGL66072.1"/>
    <property type="molecule type" value="Genomic_DNA"/>
</dbReference>
<dbReference type="SUPFAM" id="SSF55031">
    <property type="entry name" value="Bacterial exopeptidase dimerisation domain"/>
    <property type="match status" value="1"/>
</dbReference>
<dbReference type="Gene3D" id="3.30.70.360">
    <property type="match status" value="1"/>
</dbReference>
<evidence type="ECO:0000259" key="15">
    <source>
        <dbReference type="Pfam" id="PF07687"/>
    </source>
</evidence>
<dbReference type="InterPro" id="IPR036264">
    <property type="entry name" value="Bact_exopeptidase_dim_dom"/>
</dbReference>
<keyword evidence="12" id="KW-0457">Lysine biosynthesis</keyword>
<evidence type="ECO:0000256" key="12">
    <source>
        <dbReference type="ARBA" id="ARBA00023154"/>
    </source>
</evidence>
<dbReference type="InterPro" id="IPR011650">
    <property type="entry name" value="Peptidase_M20_dimer"/>
</dbReference>
<dbReference type="UniPathway" id="UPA00034">
    <property type="reaction ID" value="UER00021"/>
</dbReference>
<evidence type="ECO:0000256" key="10">
    <source>
        <dbReference type="ARBA" id="ARBA00022833"/>
    </source>
</evidence>
<evidence type="ECO:0000256" key="6">
    <source>
        <dbReference type="ARBA" id="ARBA00016853"/>
    </source>
</evidence>
<evidence type="ECO:0000256" key="3">
    <source>
        <dbReference type="ARBA" id="ARBA00005130"/>
    </source>
</evidence>
<dbReference type="InterPro" id="IPR010182">
    <property type="entry name" value="ArgE/DapE"/>
</dbReference>
<dbReference type="GO" id="GO:0019877">
    <property type="term" value="P:diaminopimelate biosynthetic process"/>
    <property type="evidence" value="ECO:0007669"/>
    <property type="project" value="UniProtKB-KW"/>
</dbReference>
<dbReference type="InterPro" id="IPR001261">
    <property type="entry name" value="ArgE/DapE_CS"/>
</dbReference>
<comment type="cofactor">
    <cofactor evidence="1">
        <name>Co(2+)</name>
        <dbReference type="ChEBI" id="CHEBI:48828"/>
    </cofactor>
</comment>
<comment type="pathway">
    <text evidence="3">Amino-acid biosynthesis; L-lysine biosynthesis via DAP pathway; LL-2,6-diaminopimelate from (S)-tetrahydrodipicolinate (succinylase route): step 3/3.</text>
</comment>
<protein>
    <recommendedName>
        <fullName evidence="6">Probable succinyl-diaminopimelate desuccinylase</fullName>
        <ecNumber evidence="5">3.5.1.18</ecNumber>
    </recommendedName>
</protein>
<dbReference type="PROSITE" id="PS00758">
    <property type="entry name" value="ARGE_DAPE_CPG2_1"/>
    <property type="match status" value="1"/>
</dbReference>
<evidence type="ECO:0000256" key="13">
    <source>
        <dbReference type="ARBA" id="ARBA00023285"/>
    </source>
</evidence>
<dbReference type="CDD" id="cd08659">
    <property type="entry name" value="M20_ArgE_DapE-like"/>
    <property type="match status" value="1"/>
</dbReference>
<evidence type="ECO:0000256" key="14">
    <source>
        <dbReference type="ARBA" id="ARBA00051301"/>
    </source>
</evidence>
<dbReference type="NCBIfam" id="NF006365">
    <property type="entry name" value="PRK08588.1"/>
    <property type="match status" value="1"/>
</dbReference>
<evidence type="ECO:0000313" key="17">
    <source>
        <dbReference type="Proteomes" id="UP000030001"/>
    </source>
</evidence>
<dbReference type="AlphaFoldDB" id="A0A099Y9G0"/>
<keyword evidence="13" id="KW-0170">Cobalt</keyword>
<comment type="catalytic activity">
    <reaction evidence="14">
        <text>N-succinyl-(2S,6S)-2,6-diaminopimelate + H2O = (2S,6S)-2,6-diaminopimelate + succinate</text>
        <dbReference type="Rhea" id="RHEA:22608"/>
        <dbReference type="ChEBI" id="CHEBI:15377"/>
        <dbReference type="ChEBI" id="CHEBI:30031"/>
        <dbReference type="ChEBI" id="CHEBI:57609"/>
        <dbReference type="ChEBI" id="CHEBI:58087"/>
        <dbReference type="EC" id="3.5.1.18"/>
    </reaction>
</comment>
<comment type="similarity">
    <text evidence="4">Belongs to the peptidase M20A family.</text>
</comment>
<dbReference type="GO" id="GO:0009089">
    <property type="term" value="P:lysine biosynthetic process via diaminopimelate"/>
    <property type="evidence" value="ECO:0007669"/>
    <property type="project" value="UniProtKB-UniPathway"/>
</dbReference>
<keyword evidence="8" id="KW-0479">Metal-binding</keyword>
<evidence type="ECO:0000313" key="16">
    <source>
        <dbReference type="EMBL" id="KGL66072.1"/>
    </source>
</evidence>
<dbReference type="PANTHER" id="PTHR43808:SF8">
    <property type="entry name" value="PEPTIDASE M20 DIMERISATION DOMAIN-CONTAINING PROTEIN"/>
    <property type="match status" value="1"/>
</dbReference>
<dbReference type="Pfam" id="PF01546">
    <property type="entry name" value="Peptidase_M20"/>
    <property type="match status" value="1"/>
</dbReference>
<reference evidence="16 17" key="1">
    <citation type="submission" date="2014-09" db="EMBL/GenBank/DDBJ databases">
        <title>Lactobacillus mucosae CRL573 Genome Sequencing.</title>
        <authorList>
            <person name="Bleckwedel J."/>
            <person name="Teran L.C."/>
            <person name="Bonacina J."/>
            <person name="Saavedra L."/>
            <person name="Mozzi F.B."/>
            <person name="Raya R.R."/>
        </authorList>
    </citation>
    <scope>NUCLEOTIDE SEQUENCE [LARGE SCALE GENOMIC DNA]</scope>
    <source>
        <strain evidence="16 17">CRL573</strain>
    </source>
</reference>
<dbReference type="PANTHER" id="PTHR43808">
    <property type="entry name" value="ACETYLORNITHINE DEACETYLASE"/>
    <property type="match status" value="1"/>
</dbReference>
<evidence type="ECO:0000256" key="9">
    <source>
        <dbReference type="ARBA" id="ARBA00022801"/>
    </source>
</evidence>
<comment type="caution">
    <text evidence="16">The sequence shown here is derived from an EMBL/GenBank/DDBJ whole genome shotgun (WGS) entry which is preliminary data.</text>
</comment>
<evidence type="ECO:0000256" key="4">
    <source>
        <dbReference type="ARBA" id="ARBA00006247"/>
    </source>
</evidence>
<evidence type="ECO:0000256" key="7">
    <source>
        <dbReference type="ARBA" id="ARBA00022605"/>
    </source>
</evidence>
<dbReference type="GO" id="GO:0046872">
    <property type="term" value="F:metal ion binding"/>
    <property type="evidence" value="ECO:0007669"/>
    <property type="project" value="UniProtKB-KW"/>
</dbReference>
<keyword evidence="9" id="KW-0378">Hydrolase</keyword>
<name>A0A099Y9G0_LIMMU</name>
<comment type="cofactor">
    <cofactor evidence="2">
        <name>Zn(2+)</name>
        <dbReference type="ChEBI" id="CHEBI:29105"/>
    </cofactor>
</comment>
<dbReference type="SUPFAM" id="SSF53187">
    <property type="entry name" value="Zn-dependent exopeptidases"/>
    <property type="match status" value="1"/>
</dbReference>
<evidence type="ECO:0000256" key="8">
    <source>
        <dbReference type="ARBA" id="ARBA00022723"/>
    </source>
</evidence>
<evidence type="ECO:0000256" key="2">
    <source>
        <dbReference type="ARBA" id="ARBA00001947"/>
    </source>
</evidence>
<dbReference type="NCBIfam" id="TIGR01910">
    <property type="entry name" value="DapE-ArgE"/>
    <property type="match status" value="1"/>
</dbReference>
<keyword evidence="7" id="KW-0028">Amino-acid biosynthesis</keyword>
<organism evidence="16 17">
    <name type="scientific">Limosilactobacillus mucosae</name>
    <name type="common">Lactobacillus mucosae</name>
    <dbReference type="NCBI Taxonomy" id="97478"/>
    <lineage>
        <taxon>Bacteria</taxon>
        <taxon>Bacillati</taxon>
        <taxon>Bacillota</taxon>
        <taxon>Bacilli</taxon>
        <taxon>Lactobacillales</taxon>
        <taxon>Lactobacillaceae</taxon>
        <taxon>Limosilactobacillus</taxon>
    </lineage>
</organism>
<dbReference type="Proteomes" id="UP000030001">
    <property type="component" value="Unassembled WGS sequence"/>
</dbReference>